<evidence type="ECO:0000256" key="7">
    <source>
        <dbReference type="HAMAP-Rule" id="MF_00277"/>
    </source>
</evidence>
<comment type="catalytic activity">
    <reaction evidence="7">
        <text>[protein-PII]-L-tyrosine + UTP = [protein-PII]-uridylyl-L-tyrosine + diphosphate</text>
        <dbReference type="Rhea" id="RHEA:13673"/>
        <dbReference type="Rhea" id="RHEA-COMP:12147"/>
        <dbReference type="Rhea" id="RHEA-COMP:12148"/>
        <dbReference type="ChEBI" id="CHEBI:33019"/>
        <dbReference type="ChEBI" id="CHEBI:46398"/>
        <dbReference type="ChEBI" id="CHEBI:46858"/>
        <dbReference type="ChEBI" id="CHEBI:90602"/>
        <dbReference type="EC" id="2.7.7.59"/>
    </reaction>
</comment>
<dbReference type="RefSeq" id="WP_311557010.1">
    <property type="nucleotide sequence ID" value="NZ_JAVREJ010000010.1"/>
</dbReference>
<comment type="activity regulation">
    <text evidence="7">Uridylyltransferase (UTase) activity is inhibited by glutamine, while glutamine activates uridylyl-removing (UR) activity.</text>
</comment>
<feature type="domain" description="HD" evidence="9">
    <location>
        <begin position="430"/>
        <end position="531"/>
    </location>
</feature>
<dbReference type="SUPFAM" id="SSF55021">
    <property type="entry name" value="ACT-like"/>
    <property type="match status" value="1"/>
</dbReference>
<evidence type="ECO:0000259" key="9">
    <source>
        <dbReference type="PROSITE" id="PS51831"/>
    </source>
</evidence>
<dbReference type="Proteomes" id="UP001183202">
    <property type="component" value="Unassembled WGS sequence"/>
</dbReference>
<dbReference type="PANTHER" id="PTHR47320:SF1">
    <property type="entry name" value="BIFUNCTIONAL URIDYLYLTRANSFERASE_URIDYLYL-REMOVING ENZYME"/>
    <property type="match status" value="1"/>
</dbReference>
<evidence type="ECO:0000256" key="6">
    <source>
        <dbReference type="ARBA" id="ARBA00023268"/>
    </source>
</evidence>
<evidence type="ECO:0000256" key="4">
    <source>
        <dbReference type="ARBA" id="ARBA00022801"/>
    </source>
</evidence>
<keyword evidence="1 7" id="KW-0808">Transferase</keyword>
<keyword evidence="5 7" id="KW-0460">Magnesium</keyword>
<comment type="caution">
    <text evidence="10">The sequence shown here is derived from an EMBL/GenBank/DDBJ whole genome shotgun (WGS) entry which is preliminary data.</text>
</comment>
<dbReference type="SUPFAM" id="SSF81891">
    <property type="entry name" value="Poly A polymerase C-terminal region-like"/>
    <property type="match status" value="1"/>
</dbReference>
<dbReference type="CDD" id="cd00077">
    <property type="entry name" value="HDc"/>
    <property type="match status" value="1"/>
</dbReference>
<comment type="cofactor">
    <cofactor evidence="7">
        <name>Mg(2+)</name>
        <dbReference type="ChEBI" id="CHEBI:18420"/>
    </cofactor>
</comment>
<dbReference type="PIRSF" id="PIRSF006288">
    <property type="entry name" value="PII_uridyltransf"/>
    <property type="match status" value="1"/>
</dbReference>
<dbReference type="InterPro" id="IPR006674">
    <property type="entry name" value="HD_domain"/>
</dbReference>
<accession>A0ABU2NAG5</accession>
<reference evidence="11" key="1">
    <citation type="submission" date="2023-07" db="EMBL/GenBank/DDBJ databases">
        <title>30 novel species of actinomycetes from the DSMZ collection.</title>
        <authorList>
            <person name="Nouioui I."/>
        </authorList>
    </citation>
    <scope>NUCLEOTIDE SEQUENCE [LARGE SCALE GENOMIC DNA]</scope>
    <source>
        <strain evidence="11">DSM 45834</strain>
    </source>
</reference>
<dbReference type="PROSITE" id="PS51671">
    <property type="entry name" value="ACT"/>
    <property type="match status" value="1"/>
</dbReference>
<dbReference type="InterPro" id="IPR002912">
    <property type="entry name" value="ACT_dom"/>
</dbReference>
<dbReference type="InterPro" id="IPR013546">
    <property type="entry name" value="PII_UdlTrfase/GS_AdlTrfase"/>
</dbReference>
<dbReference type="InterPro" id="IPR043519">
    <property type="entry name" value="NT_sf"/>
</dbReference>
<comment type="function">
    <text evidence="7">Modifies, by uridylylation and deuridylylation, the PII regulatory proteins (GlnB and homologs), in response to the nitrogen status of the cell that GlnD senses through the glutamine level. Under low glutamine levels, catalyzes the conversion of the PII proteins and UTP to PII-UMP and PPi, while under higher glutamine levels, GlnD hydrolyzes PII-UMP to PII and UMP (deuridylylation). Thus, controls uridylylation state and activity of the PII proteins, and plays an important role in the regulation of nitrogen metabolism.</text>
</comment>
<dbReference type="Pfam" id="PF01966">
    <property type="entry name" value="HD"/>
    <property type="match status" value="1"/>
</dbReference>
<comment type="catalytic activity">
    <reaction evidence="7">
        <text>[protein-PII]-uridylyl-L-tyrosine + H2O = [protein-PII]-L-tyrosine + UMP + H(+)</text>
        <dbReference type="Rhea" id="RHEA:48600"/>
        <dbReference type="Rhea" id="RHEA-COMP:12147"/>
        <dbReference type="Rhea" id="RHEA-COMP:12148"/>
        <dbReference type="ChEBI" id="CHEBI:15377"/>
        <dbReference type="ChEBI" id="CHEBI:15378"/>
        <dbReference type="ChEBI" id="CHEBI:46858"/>
        <dbReference type="ChEBI" id="CHEBI:57865"/>
        <dbReference type="ChEBI" id="CHEBI:90602"/>
    </reaction>
</comment>
<feature type="domain" description="ACT" evidence="8">
    <location>
        <begin position="621"/>
        <end position="710"/>
    </location>
</feature>
<feature type="region of interest" description="Uridylyltransferase" evidence="7">
    <location>
        <begin position="1"/>
        <end position="315"/>
    </location>
</feature>
<protein>
    <recommendedName>
        <fullName evidence="7">Bifunctional uridylyltransferase/uridylyl-removing enzyme</fullName>
        <shortName evidence="7">UTase/UR</shortName>
    </recommendedName>
    <alternativeName>
        <fullName evidence="7">Bifunctional [protein-PII] modification enzyme</fullName>
    </alternativeName>
    <alternativeName>
        <fullName evidence="7">Bifunctional nitrogen sensor protein</fullName>
    </alternativeName>
    <domain>
        <recommendedName>
            <fullName evidence="7">[Protein-PII] uridylyltransferase</fullName>
            <shortName evidence="7">PII uridylyltransferase</shortName>
            <shortName evidence="7">UTase</shortName>
            <ecNumber evidence="7">2.7.7.59</ecNumber>
        </recommendedName>
    </domain>
    <domain>
        <recommendedName>
            <fullName evidence="7">[Protein-PII]-UMP uridylyl-removing enzyme</fullName>
            <shortName evidence="7">UR</shortName>
            <ecNumber evidence="7">3.1.4.-</ecNumber>
        </recommendedName>
    </domain>
</protein>
<dbReference type="GO" id="GO:0008773">
    <property type="term" value="F:[protein-PII] uridylyltransferase activity"/>
    <property type="evidence" value="ECO:0007669"/>
    <property type="project" value="UniProtKB-EC"/>
</dbReference>
<name>A0ABU2NAG5_9PSEU</name>
<gene>
    <name evidence="7" type="primary">glnD</name>
    <name evidence="10" type="ORF">RM445_15550</name>
</gene>
<evidence type="ECO:0000256" key="2">
    <source>
        <dbReference type="ARBA" id="ARBA00022695"/>
    </source>
</evidence>
<evidence type="ECO:0000256" key="1">
    <source>
        <dbReference type="ARBA" id="ARBA00022679"/>
    </source>
</evidence>
<dbReference type="NCBIfam" id="NF002895">
    <property type="entry name" value="PRK03381.1"/>
    <property type="match status" value="1"/>
</dbReference>
<proteinExistence type="inferred from homology"/>
<dbReference type="HAMAP" id="MF_00277">
    <property type="entry name" value="PII_uridylyl_transf"/>
    <property type="match status" value="1"/>
</dbReference>
<evidence type="ECO:0000313" key="10">
    <source>
        <dbReference type="EMBL" id="MDT0350946.1"/>
    </source>
</evidence>
<comment type="similarity">
    <text evidence="7">Belongs to the GlnD family.</text>
</comment>
<dbReference type="EMBL" id="JAVREJ010000010">
    <property type="protein sequence ID" value="MDT0350946.1"/>
    <property type="molecule type" value="Genomic_DNA"/>
</dbReference>
<dbReference type="InterPro" id="IPR045865">
    <property type="entry name" value="ACT-like_dom_sf"/>
</dbReference>
<dbReference type="EC" id="2.7.7.59" evidence="7"/>
<organism evidence="10 11">
    <name type="scientific">Pseudonocardia charpentierae</name>
    <dbReference type="NCBI Taxonomy" id="3075545"/>
    <lineage>
        <taxon>Bacteria</taxon>
        <taxon>Bacillati</taxon>
        <taxon>Actinomycetota</taxon>
        <taxon>Actinomycetes</taxon>
        <taxon>Pseudonocardiales</taxon>
        <taxon>Pseudonocardiaceae</taxon>
        <taxon>Pseudonocardia</taxon>
    </lineage>
</organism>
<comment type="caution">
    <text evidence="7">Lacks conserved residue(s) required for the propagation of feature annotation.</text>
</comment>
<dbReference type="Pfam" id="PF08335">
    <property type="entry name" value="GlnD_UR_UTase"/>
    <property type="match status" value="1"/>
</dbReference>
<evidence type="ECO:0000256" key="5">
    <source>
        <dbReference type="ARBA" id="ARBA00022842"/>
    </source>
</evidence>
<dbReference type="InterPro" id="IPR003607">
    <property type="entry name" value="HD/PDEase_dom"/>
</dbReference>
<dbReference type="SUPFAM" id="SSF81301">
    <property type="entry name" value="Nucleotidyltransferase"/>
    <property type="match status" value="1"/>
</dbReference>
<evidence type="ECO:0000313" key="11">
    <source>
        <dbReference type="Proteomes" id="UP001183202"/>
    </source>
</evidence>
<keyword evidence="2 7" id="KW-0548">Nucleotidyltransferase</keyword>
<dbReference type="CDD" id="cd05401">
    <property type="entry name" value="NT_GlnE_GlnD_like"/>
    <property type="match status" value="1"/>
</dbReference>
<evidence type="ECO:0000259" key="8">
    <source>
        <dbReference type="PROSITE" id="PS51671"/>
    </source>
</evidence>
<keyword evidence="11" id="KW-1185">Reference proteome</keyword>
<dbReference type="InterPro" id="IPR010043">
    <property type="entry name" value="UTase/UR"/>
</dbReference>
<sequence>MSSTNPGATGPVPTAPTSAQDLVRAKAVLLAQAGGRRRLGPVALRAALVDLHDFWLSSHAQAIGLTERASLVAVGALGRRELAPYSDLDLVLLHDGRKDIERLAEQMWYPLWDAGIGLDHSVRTPGQAVQVAAMDLRAALGLLEARHIAGDESLSDTVRGAVRQAWRAGIRGRFDELADAARGRWTKVGEIAHRVEPDLKNGHGGLRDVHLIDALAVAQLLDRPGRDVLEARDLLLDVRTELHRLAGRPRDVLRAQDADEVAAVLEIGDRFDLARALSGAARAIAFAAEVGLRSARSALPRRGLAALRRPPVRRPLAAGVVEHLGEVALARDAAAARDPALVLRVAATAARTGLPVAAGTLHHLADTAPELREPWPRAARDELLSLLGAGRALVDVVESLDRTGLWGRLFPEWGAVRDLPPRDRAHIWTVDRHLVEAAAFAARLTTQVARPDLLLVGALLHDIGKGRGGDHSVVGESVTQQIARRLGFGEPDVALLGAMVAHHLLLPHTATRRDLDDPATITRVVETLAATDGARKVDGGTGLLLDLLEGLAEADSLATGPGVWSPWKQTLLGELARRCRSALAGERIGRVPSEPVAPDLVAAVAAGGRPQVRFTKREPATVLIVVADGPGVLSAAAGVLALHSLEVHAAELETATGPGDAPDGAEPSPVAVLRLTVSPRFGGLPDPALLRAELGRVLDGSLVLGEALARKERDYAPVLPPGEVPTPPRALWFDDEATGGVVLELRATDRIGMLHRVAAALEACNAQIQWARVATLGSSVVDSFGIRCRLEGGPTAARRREMETAVLAAAR</sequence>
<dbReference type="SMART" id="SM00471">
    <property type="entry name" value="HDc"/>
    <property type="match status" value="1"/>
</dbReference>
<keyword evidence="4 7" id="KW-0378">Hydrolase</keyword>
<dbReference type="EC" id="3.1.4.-" evidence="7"/>
<comment type="domain">
    <text evidence="7">Has four distinct domains: an N-terminal nucleotidyltransferase (NT) domain responsible for UTase activity, a central HD domain that encodes UR activity, and two C-terminal ACT domains that seem to have a role in glutamine sensing.</text>
</comment>
<keyword evidence="6 7" id="KW-0511">Multifunctional enzyme</keyword>
<dbReference type="Gene3D" id="1.10.3090.10">
    <property type="entry name" value="cca-adding enzyme, domain 2"/>
    <property type="match status" value="1"/>
</dbReference>
<keyword evidence="3" id="KW-0677">Repeat</keyword>
<dbReference type="PANTHER" id="PTHR47320">
    <property type="entry name" value="BIFUNCTIONAL URIDYLYLTRANSFERASE/URIDYLYL-REMOVING ENZYME"/>
    <property type="match status" value="1"/>
</dbReference>
<evidence type="ECO:0000256" key="3">
    <source>
        <dbReference type="ARBA" id="ARBA00022737"/>
    </source>
</evidence>
<dbReference type="PROSITE" id="PS51831">
    <property type="entry name" value="HD"/>
    <property type="match status" value="1"/>
</dbReference>